<dbReference type="PRINTS" id="PR00370">
    <property type="entry name" value="FMOXYGENASE"/>
</dbReference>
<evidence type="ECO:0000256" key="5">
    <source>
        <dbReference type="ARBA" id="ARBA00022857"/>
    </source>
</evidence>
<reference evidence="8" key="1">
    <citation type="journal article" date="2014" name="PLoS Negl. Trop. Dis.">
        <title>An updated insight into the Sialotranscriptome of Triatoma infestans: developmental stage and geographic variations.</title>
        <authorList>
            <person name="Schwarz A."/>
            <person name="Medrano-Mercado N."/>
            <person name="Schaub G.A."/>
            <person name="Struchiner C.J."/>
            <person name="Bargues M.D."/>
            <person name="Levy M.Z."/>
            <person name="Ribeiro J.M."/>
        </authorList>
    </citation>
    <scope>NUCLEOTIDE SEQUENCE</scope>
    <source>
        <strain evidence="8">Chile</strain>
        <tissue evidence="8">Salivary glands</tissue>
    </source>
</reference>
<evidence type="ECO:0000256" key="3">
    <source>
        <dbReference type="ARBA" id="ARBA00022630"/>
    </source>
</evidence>
<dbReference type="Pfam" id="PF00743">
    <property type="entry name" value="FMO-like"/>
    <property type="match status" value="2"/>
</dbReference>
<keyword evidence="3" id="KW-0285">Flavoprotein</keyword>
<keyword evidence="5" id="KW-0521">NADP</keyword>
<dbReference type="InterPro" id="IPR036188">
    <property type="entry name" value="FAD/NAD-bd_sf"/>
</dbReference>
<dbReference type="InterPro" id="IPR020946">
    <property type="entry name" value="Flavin_mOase-like"/>
</dbReference>
<evidence type="ECO:0000256" key="7">
    <source>
        <dbReference type="ARBA" id="ARBA00023033"/>
    </source>
</evidence>
<dbReference type="GO" id="GO:0004499">
    <property type="term" value="F:N,N-dimethylaniline monooxygenase activity"/>
    <property type="evidence" value="ECO:0007669"/>
    <property type="project" value="InterPro"/>
</dbReference>
<evidence type="ECO:0000313" key="8">
    <source>
        <dbReference type="EMBL" id="JAC16871.1"/>
    </source>
</evidence>
<sequence>LKVAIIGAGPAGLCAARHLFAPGSGFTGCLYEQAGDLGGTWLYSDATGKDRFGLPIHSTLYYDLWTNLPKETMTYPDFEYVEEERSYLPASRVLQYLVDYADNYNLHQYIKLHHHVSRVAPVGNSWSVTALELSTKVEHVNMFDAVVVCSGQNIIPVYPQVDGLARFSGRQLHSKEFRKASAFEGKRVLIIGLGPSGIDISFCLLPVAKQIIISHNKPNVQGFLLPSEVKIKPLVTMMQDKTVSFSDGTEEEVDVIIYCTGYTYHYPFLTPECGLIVDQYVTPLYRHFINIEHPTMCLLGIPRKCPYQYMVDYQVRAFMKILRGDVPLPSKETMLTEMEDDRDRRAEEGQRKKDYHTMNSVRNEEFFKQLAKLGDLKPIPPVILKIFNEAFMAAIRDFLNFRKAVYKILDDENYTKISTRTSNAGVKYAERQFEVNQETELSRKGLQLKSMEDFNNEKNKNDLPVVDNEIQSVIQGVGEEVEVNLEKIQFEEVISETKITDIKDEAALLETTFTKTSKEDLVNETMIETENCSSIKVEAVVEVARPIMNYNSKEEDNGNNESLKIAVNGGRLSLGLQESITKPICGDEIVKIIQTEEESTFR</sequence>
<comment type="cofactor">
    <cofactor evidence="1">
        <name>FAD</name>
        <dbReference type="ChEBI" id="CHEBI:57692"/>
    </cofactor>
</comment>
<dbReference type="SUPFAM" id="SSF51905">
    <property type="entry name" value="FAD/NAD(P)-binding domain"/>
    <property type="match status" value="2"/>
</dbReference>
<dbReference type="EMBL" id="GBBI01001841">
    <property type="protein sequence ID" value="JAC16871.1"/>
    <property type="molecule type" value="mRNA"/>
</dbReference>
<accession>A0A023F5I1</accession>
<dbReference type="PANTHER" id="PTHR23023">
    <property type="entry name" value="DIMETHYLANILINE MONOOXYGENASE"/>
    <property type="match status" value="1"/>
</dbReference>
<proteinExistence type="evidence at transcript level"/>
<protein>
    <submittedName>
        <fullName evidence="8">Putative flavin-containing monooxygenase</fullName>
    </submittedName>
</protein>
<evidence type="ECO:0000256" key="1">
    <source>
        <dbReference type="ARBA" id="ARBA00001974"/>
    </source>
</evidence>
<evidence type="ECO:0000256" key="4">
    <source>
        <dbReference type="ARBA" id="ARBA00022827"/>
    </source>
</evidence>
<dbReference type="AlphaFoldDB" id="A0A023F5I1"/>
<keyword evidence="6" id="KW-0560">Oxidoreductase</keyword>
<dbReference type="InterPro" id="IPR000960">
    <property type="entry name" value="Flavin_mOase"/>
</dbReference>
<dbReference type="GO" id="GO:0050660">
    <property type="term" value="F:flavin adenine dinucleotide binding"/>
    <property type="evidence" value="ECO:0007669"/>
    <property type="project" value="InterPro"/>
</dbReference>
<keyword evidence="4" id="KW-0274">FAD</keyword>
<dbReference type="InterPro" id="IPR050346">
    <property type="entry name" value="FMO-like"/>
</dbReference>
<organism evidence="8">
    <name type="scientific">Triatoma infestans</name>
    <name type="common">Assassin bug</name>
    <dbReference type="NCBI Taxonomy" id="30076"/>
    <lineage>
        <taxon>Eukaryota</taxon>
        <taxon>Metazoa</taxon>
        <taxon>Ecdysozoa</taxon>
        <taxon>Arthropoda</taxon>
        <taxon>Hexapoda</taxon>
        <taxon>Insecta</taxon>
        <taxon>Pterygota</taxon>
        <taxon>Neoptera</taxon>
        <taxon>Paraneoptera</taxon>
        <taxon>Hemiptera</taxon>
        <taxon>Heteroptera</taxon>
        <taxon>Panheteroptera</taxon>
        <taxon>Cimicomorpha</taxon>
        <taxon>Reduviidae</taxon>
        <taxon>Triatominae</taxon>
        <taxon>Triatoma</taxon>
    </lineage>
</organism>
<feature type="non-terminal residue" evidence="8">
    <location>
        <position position="1"/>
    </location>
</feature>
<name>A0A023F5I1_TRIIF</name>
<comment type="similarity">
    <text evidence="2">Belongs to the FMO family.</text>
</comment>
<dbReference type="GO" id="GO:0050661">
    <property type="term" value="F:NADP binding"/>
    <property type="evidence" value="ECO:0007669"/>
    <property type="project" value="InterPro"/>
</dbReference>
<evidence type="ECO:0000256" key="2">
    <source>
        <dbReference type="ARBA" id="ARBA00009183"/>
    </source>
</evidence>
<keyword evidence="7 8" id="KW-0503">Monooxygenase</keyword>
<evidence type="ECO:0000256" key="6">
    <source>
        <dbReference type="ARBA" id="ARBA00023002"/>
    </source>
</evidence>
<dbReference type="FunFam" id="3.50.50.60:FF:000138">
    <property type="entry name" value="Flavin-containing monooxygenase"/>
    <property type="match status" value="1"/>
</dbReference>
<dbReference type="Gene3D" id="3.50.50.60">
    <property type="entry name" value="FAD/NAD(P)-binding domain"/>
    <property type="match status" value="2"/>
</dbReference>